<reference evidence="2 3" key="1">
    <citation type="submission" date="2017-05" db="EMBL/GenBank/DDBJ databases">
        <title>Vagococcus spp. assemblies.</title>
        <authorList>
            <person name="Gulvik C.A."/>
        </authorList>
    </citation>
    <scope>NUCLEOTIDE SEQUENCE [LARGE SCALE GENOMIC DNA]</scope>
    <source>
        <strain evidence="2 3">NCFB 2777</strain>
    </source>
</reference>
<dbReference type="InterPro" id="IPR025659">
    <property type="entry name" value="Tubby-like_C"/>
</dbReference>
<dbReference type="GeneID" id="98569092"/>
<evidence type="ECO:0000256" key="1">
    <source>
        <dbReference type="ARBA" id="ARBA00005437"/>
    </source>
</evidence>
<dbReference type="AlphaFoldDB" id="A0A429ZH60"/>
<proteinExistence type="inferred from homology"/>
<dbReference type="RefSeq" id="WP_126781485.1">
    <property type="nucleotide sequence ID" value="NZ_CAUQJP010000066.1"/>
</dbReference>
<keyword evidence="3" id="KW-1185">Reference proteome</keyword>
<dbReference type="Gene3D" id="2.40.160.200">
    <property type="entry name" value="LURP1-related"/>
    <property type="match status" value="1"/>
</dbReference>
<name>A0A429ZH60_9ENTE</name>
<accession>A0A429ZH60</accession>
<dbReference type="EMBL" id="NGJU01000020">
    <property type="protein sequence ID" value="RST93026.1"/>
    <property type="molecule type" value="Genomic_DNA"/>
</dbReference>
<dbReference type="InterPro" id="IPR038595">
    <property type="entry name" value="LOR_sf"/>
</dbReference>
<dbReference type="Pfam" id="PF04525">
    <property type="entry name" value="LOR"/>
    <property type="match status" value="1"/>
</dbReference>
<protein>
    <recommendedName>
        <fullName evidence="4">LURP-one-related family protein</fullName>
    </recommendedName>
</protein>
<dbReference type="SUPFAM" id="SSF54518">
    <property type="entry name" value="Tubby C-terminal domain-like"/>
    <property type="match status" value="1"/>
</dbReference>
<organism evidence="2 3">
    <name type="scientific">Vagococcus salmoninarum</name>
    <dbReference type="NCBI Taxonomy" id="2739"/>
    <lineage>
        <taxon>Bacteria</taxon>
        <taxon>Bacillati</taxon>
        <taxon>Bacillota</taxon>
        <taxon>Bacilli</taxon>
        <taxon>Lactobacillales</taxon>
        <taxon>Enterococcaceae</taxon>
        <taxon>Vagococcus</taxon>
    </lineage>
</organism>
<evidence type="ECO:0008006" key="4">
    <source>
        <dbReference type="Google" id="ProtNLM"/>
    </source>
</evidence>
<sequence>MKKLYLKQQVFSFRDRFTIKDEREQDLYYVSGSIISLNKKLTIHDSTNQEVARIEEKLFKWLPQFSLVIANQEVAIIKKKLTFLKPSYVLEGTDITARGDFLSMNFTLARRGKSIATIKKAWFSWGDSYEISILDSEAELLTLGLVLAINFITNQESTTNTVNN</sequence>
<evidence type="ECO:0000313" key="3">
    <source>
        <dbReference type="Proteomes" id="UP000287239"/>
    </source>
</evidence>
<comment type="caution">
    <text evidence="2">The sequence shown here is derived from an EMBL/GenBank/DDBJ whole genome shotgun (WGS) entry which is preliminary data.</text>
</comment>
<comment type="similarity">
    <text evidence="1">Belongs to the LOR family.</text>
</comment>
<dbReference type="InterPro" id="IPR007612">
    <property type="entry name" value="LOR"/>
</dbReference>
<dbReference type="OrthoDB" id="652307at2"/>
<evidence type="ECO:0000313" key="2">
    <source>
        <dbReference type="EMBL" id="RST93026.1"/>
    </source>
</evidence>
<dbReference type="Proteomes" id="UP000287239">
    <property type="component" value="Unassembled WGS sequence"/>
</dbReference>
<gene>
    <name evidence="2" type="ORF">CBF35_12150</name>
</gene>